<dbReference type="InterPro" id="IPR000600">
    <property type="entry name" value="ROK"/>
</dbReference>
<organism evidence="2 3">
    <name type="scientific">Tangfeifania diversioriginum</name>
    <dbReference type="NCBI Taxonomy" id="1168035"/>
    <lineage>
        <taxon>Bacteria</taxon>
        <taxon>Pseudomonadati</taxon>
        <taxon>Bacteroidota</taxon>
        <taxon>Bacteroidia</taxon>
        <taxon>Marinilabiliales</taxon>
        <taxon>Prolixibacteraceae</taxon>
        <taxon>Tangfeifania</taxon>
    </lineage>
</organism>
<gene>
    <name evidence="2" type="ORF">SAMN05444280_13715</name>
</gene>
<evidence type="ECO:0000313" key="3">
    <source>
        <dbReference type="Proteomes" id="UP000184050"/>
    </source>
</evidence>
<proteinExistence type="inferred from homology"/>
<keyword evidence="3" id="KW-1185">Reference proteome</keyword>
<dbReference type="PANTHER" id="PTHR18964:SF149">
    <property type="entry name" value="BIFUNCTIONAL UDP-N-ACETYLGLUCOSAMINE 2-EPIMERASE_N-ACETYLMANNOSAMINE KINASE"/>
    <property type="match status" value="1"/>
</dbReference>
<name>A0A1M6MYB3_9BACT</name>
<evidence type="ECO:0000256" key="1">
    <source>
        <dbReference type="ARBA" id="ARBA00006479"/>
    </source>
</evidence>
<dbReference type="InterPro" id="IPR043129">
    <property type="entry name" value="ATPase_NBD"/>
</dbReference>
<keyword evidence="2" id="KW-0418">Kinase</keyword>
<comment type="similarity">
    <text evidence="1">Belongs to the ROK (NagC/XylR) family.</text>
</comment>
<reference evidence="2 3" key="1">
    <citation type="submission" date="2016-11" db="EMBL/GenBank/DDBJ databases">
        <authorList>
            <person name="Jaros S."/>
            <person name="Januszkiewicz K."/>
            <person name="Wedrychowicz H."/>
        </authorList>
    </citation>
    <scope>NUCLEOTIDE SEQUENCE [LARGE SCALE GENOMIC DNA]</scope>
    <source>
        <strain evidence="2 3">DSM 27063</strain>
    </source>
</reference>
<dbReference type="OrthoDB" id="9808275at2"/>
<dbReference type="Proteomes" id="UP000184050">
    <property type="component" value="Unassembled WGS sequence"/>
</dbReference>
<evidence type="ECO:0000313" key="2">
    <source>
        <dbReference type="EMBL" id="SHJ88323.1"/>
    </source>
</evidence>
<dbReference type="PANTHER" id="PTHR18964">
    <property type="entry name" value="ROK (REPRESSOR, ORF, KINASE) FAMILY"/>
    <property type="match status" value="1"/>
</dbReference>
<dbReference type="AlphaFoldDB" id="A0A1M6MYB3"/>
<dbReference type="STRING" id="1168035.SAMN05444280_13715"/>
<dbReference type="Gene3D" id="3.30.420.40">
    <property type="match status" value="2"/>
</dbReference>
<dbReference type="SUPFAM" id="SSF53067">
    <property type="entry name" value="Actin-like ATPase domain"/>
    <property type="match status" value="1"/>
</dbReference>
<sequence length="314" mass="34482">MKMNRKYAIGADVGGSHISTVLVDLQRKQIIENSHSEQKVDNKASAHEILNSWATAIKETMQHSKNDEVAGIGFAMPGPFDYKNGVALMDKSVAKYENLFGRNVGDELKELLDLPQSMPFRYLNDALAFAVGECWIGKAANYENVMAITLGTGFGSAFLTNGVPVIEGDRVPEKGYVYHIPYESGIADDYFSTRWFITEFEKRTRIVCNGVKEIADKASETAEARKLFEDFGTNIGEFLAPLLSTFDADCLVIGGNISGAYPLFAQSFEAALSGNNLSVEVVISELMESAAMTGSARLLEESFWNKLEPLVSKI</sequence>
<dbReference type="GO" id="GO:0016301">
    <property type="term" value="F:kinase activity"/>
    <property type="evidence" value="ECO:0007669"/>
    <property type="project" value="UniProtKB-KW"/>
</dbReference>
<accession>A0A1M6MYB3</accession>
<dbReference type="Pfam" id="PF00480">
    <property type="entry name" value="ROK"/>
    <property type="match status" value="1"/>
</dbReference>
<keyword evidence="2" id="KW-0808">Transferase</keyword>
<dbReference type="CDD" id="cd23763">
    <property type="entry name" value="ASKHA_ATPase_ROK"/>
    <property type="match status" value="1"/>
</dbReference>
<protein>
    <submittedName>
        <fullName evidence="2">Glucokinase</fullName>
    </submittedName>
</protein>
<dbReference type="EMBL" id="FQZE01000037">
    <property type="protein sequence ID" value="SHJ88323.1"/>
    <property type="molecule type" value="Genomic_DNA"/>
</dbReference>